<dbReference type="NCBIfam" id="TIGR00205">
    <property type="entry name" value="fliE"/>
    <property type="match status" value="1"/>
</dbReference>
<dbReference type="InterPro" id="IPR001624">
    <property type="entry name" value="FliE"/>
</dbReference>
<keyword evidence="7" id="KW-0966">Cell projection</keyword>
<dbReference type="PANTHER" id="PTHR34653:SF1">
    <property type="entry name" value="FLAGELLAR HOOK-BASAL BODY COMPLEX PROTEIN FLIE"/>
    <property type="match status" value="1"/>
</dbReference>
<keyword evidence="8" id="KW-1185">Reference proteome</keyword>
<keyword evidence="7" id="KW-0969">Cilium</keyword>
<evidence type="ECO:0000256" key="3">
    <source>
        <dbReference type="ARBA" id="ARBA00023143"/>
    </source>
</evidence>
<keyword evidence="7" id="KW-0282">Flagellum</keyword>
<accession>A0ABY8EFF7</accession>
<reference evidence="7 8" key="1">
    <citation type="submission" date="2023-03" db="EMBL/GenBank/DDBJ databases">
        <title>Complete genome sequence of Tepidibacter sp. SWIR-1, isolated from a deep-sea hydrothermal vent.</title>
        <authorList>
            <person name="Li X."/>
        </authorList>
    </citation>
    <scope>NUCLEOTIDE SEQUENCE [LARGE SCALE GENOMIC DNA]</scope>
    <source>
        <strain evidence="7 8">SWIR-1</strain>
    </source>
</reference>
<dbReference type="EMBL" id="CP120733">
    <property type="protein sequence ID" value="WFD11673.1"/>
    <property type="molecule type" value="Genomic_DNA"/>
</dbReference>
<dbReference type="PANTHER" id="PTHR34653">
    <property type="match status" value="1"/>
</dbReference>
<dbReference type="PRINTS" id="PR01006">
    <property type="entry name" value="FLGHOOKFLIE"/>
</dbReference>
<evidence type="ECO:0000256" key="5">
    <source>
        <dbReference type="NCBIfam" id="TIGR00205"/>
    </source>
</evidence>
<comment type="similarity">
    <text evidence="2 4">Belongs to the FliE family.</text>
</comment>
<evidence type="ECO:0000313" key="8">
    <source>
        <dbReference type="Proteomes" id="UP001222800"/>
    </source>
</evidence>
<dbReference type="Proteomes" id="UP001222800">
    <property type="component" value="Chromosome"/>
</dbReference>
<name>A0ABY8EFF7_9FIRM</name>
<evidence type="ECO:0000256" key="4">
    <source>
        <dbReference type="HAMAP-Rule" id="MF_00724"/>
    </source>
</evidence>
<evidence type="ECO:0000256" key="2">
    <source>
        <dbReference type="ARBA" id="ARBA00009272"/>
    </source>
</evidence>
<comment type="subcellular location">
    <subcellularLocation>
        <location evidence="1 4">Bacterial flagellum basal body</location>
    </subcellularLocation>
</comment>
<dbReference type="HAMAP" id="MF_00724">
    <property type="entry name" value="FliE"/>
    <property type="match status" value="1"/>
</dbReference>
<gene>
    <name evidence="4 7" type="primary">fliE</name>
    <name evidence="7" type="ORF">P4S50_06245</name>
</gene>
<proteinExistence type="inferred from homology"/>
<evidence type="ECO:0000313" key="7">
    <source>
        <dbReference type="EMBL" id="WFD11673.1"/>
    </source>
</evidence>
<evidence type="ECO:0000256" key="6">
    <source>
        <dbReference type="SAM" id="MobiDB-lite"/>
    </source>
</evidence>
<dbReference type="RefSeq" id="WP_277733794.1">
    <property type="nucleotide sequence ID" value="NZ_CP120733.1"/>
</dbReference>
<evidence type="ECO:0000256" key="1">
    <source>
        <dbReference type="ARBA" id="ARBA00004117"/>
    </source>
</evidence>
<keyword evidence="3 4" id="KW-0975">Bacterial flagellum</keyword>
<feature type="region of interest" description="Disordered" evidence="6">
    <location>
        <begin position="1"/>
        <end position="27"/>
    </location>
</feature>
<sequence length="99" mass="11152">MQVQGGKIHSLTIGSTENNTKKSTDSNIGFKDFLNKAVYSVSDMEKKSDEMNFKFISGEVDNIHEVMIATQKADIAIQAFTEVKSKIMDAYKEIMRIQI</sequence>
<organism evidence="7 8">
    <name type="scientific">Tepidibacter hydrothermalis</name>
    <dbReference type="NCBI Taxonomy" id="3036126"/>
    <lineage>
        <taxon>Bacteria</taxon>
        <taxon>Bacillati</taxon>
        <taxon>Bacillota</taxon>
        <taxon>Clostridia</taxon>
        <taxon>Peptostreptococcales</taxon>
        <taxon>Peptostreptococcaceae</taxon>
        <taxon>Tepidibacter</taxon>
    </lineage>
</organism>
<dbReference type="Pfam" id="PF02049">
    <property type="entry name" value="FliE"/>
    <property type="match status" value="1"/>
</dbReference>
<protein>
    <recommendedName>
        <fullName evidence="4 5">Flagellar hook-basal body complex protein FliE</fullName>
    </recommendedName>
</protein>